<evidence type="ECO:0000256" key="1">
    <source>
        <dbReference type="SAM" id="Phobius"/>
    </source>
</evidence>
<reference evidence="2 3" key="1">
    <citation type="submission" date="2016-12" db="EMBL/GenBank/DDBJ databases">
        <title>The new phylogeny of genus Mycobacterium.</title>
        <authorList>
            <person name="Tortoli E."/>
            <person name="Trovato A."/>
            <person name="Cirillo D.M."/>
        </authorList>
    </citation>
    <scope>NUCLEOTIDE SEQUENCE [LARGE SCALE GENOMIC DNA]</scope>
    <source>
        <strain evidence="2 3">DSM 44223</strain>
    </source>
</reference>
<keyword evidence="1" id="KW-0812">Transmembrane</keyword>
<sequence length="234" mass="25326">MVESGQGLYPSAMSALALSHWSQAFFVSGLAVGFLAVASAALPISIKRKRWTFWTCWIAAAILLALSGVGRGIAEAGIAALVAVVGGGLFAFYFTPFIKIGGRVRTFWISDAREDPDTPPSPPDSYLERVTAPSMWWNLALVGVITGGFALSMGWLAPVGIMGGALLAAPLALIGYLDRKDRYPVARGRYVPFAIVVLSSIPTLLWPTLVYFVAYYMTTPTPREELTHEPFRRP</sequence>
<name>A0A1X0J0S5_MYCRH</name>
<feature type="transmembrane region" description="Helical" evidence="1">
    <location>
        <begin position="20"/>
        <end position="44"/>
    </location>
</feature>
<evidence type="ECO:0000313" key="3">
    <source>
        <dbReference type="Proteomes" id="UP000192534"/>
    </source>
</evidence>
<organism evidence="2 3">
    <name type="scientific">Mycolicibacterium rhodesiae</name>
    <name type="common">Mycobacterium rhodesiae</name>
    <dbReference type="NCBI Taxonomy" id="36814"/>
    <lineage>
        <taxon>Bacteria</taxon>
        <taxon>Bacillati</taxon>
        <taxon>Actinomycetota</taxon>
        <taxon>Actinomycetes</taxon>
        <taxon>Mycobacteriales</taxon>
        <taxon>Mycobacteriaceae</taxon>
        <taxon>Mycolicibacterium</taxon>
    </lineage>
</organism>
<proteinExistence type="predicted"/>
<feature type="transmembrane region" description="Helical" evidence="1">
    <location>
        <begin position="161"/>
        <end position="178"/>
    </location>
</feature>
<feature type="transmembrane region" description="Helical" evidence="1">
    <location>
        <begin position="51"/>
        <end position="70"/>
    </location>
</feature>
<accession>A0A1X0J0S5</accession>
<dbReference type="AlphaFoldDB" id="A0A1X0J0S5"/>
<dbReference type="EMBL" id="MVIH01000003">
    <property type="protein sequence ID" value="ORB54834.1"/>
    <property type="molecule type" value="Genomic_DNA"/>
</dbReference>
<comment type="caution">
    <text evidence="2">The sequence shown here is derived from an EMBL/GenBank/DDBJ whole genome shotgun (WGS) entry which is preliminary data.</text>
</comment>
<evidence type="ECO:0000313" key="2">
    <source>
        <dbReference type="EMBL" id="ORB54834.1"/>
    </source>
</evidence>
<keyword evidence="1" id="KW-1133">Transmembrane helix</keyword>
<feature type="transmembrane region" description="Helical" evidence="1">
    <location>
        <begin position="135"/>
        <end position="155"/>
    </location>
</feature>
<dbReference type="Proteomes" id="UP000192534">
    <property type="component" value="Unassembled WGS sequence"/>
</dbReference>
<gene>
    <name evidence="2" type="ORF">BST42_08535</name>
</gene>
<feature type="transmembrane region" description="Helical" evidence="1">
    <location>
        <begin position="190"/>
        <end position="217"/>
    </location>
</feature>
<keyword evidence="3" id="KW-1185">Reference proteome</keyword>
<keyword evidence="1" id="KW-0472">Membrane</keyword>
<protein>
    <submittedName>
        <fullName evidence="2">Uncharacterized protein</fullName>
    </submittedName>
</protein>
<feature type="transmembrane region" description="Helical" evidence="1">
    <location>
        <begin position="76"/>
        <end position="95"/>
    </location>
</feature>